<sequence length="284" mass="31906">MNGSVGQPLGYDFLTRFVPRIVHVENRDRAFWRDTAYEITKARTAFHVLAYVHSGRGSLRVDTRVETLRTGTVFHFPAGIALNITVAQEDPACFYSIQYHYALVDWRGKTPDLQFAERRPLPLPPIVTTDSPGVEPVFARAYNVWSAAGLGYEWHARTTMLEALELLVPGTGSAPAVLPATTRAIDAAVDYIKTHLTTPLDRVSVAGRVGLSPAYFSTAFRRHTGYNFSGYVRGLRIDEAKRYLRTTNLSVAEIARRVGFRDPFHFSRVFRRATGVPPRDFRGF</sequence>
<dbReference type="InterPro" id="IPR009057">
    <property type="entry name" value="Homeodomain-like_sf"/>
</dbReference>
<dbReference type="SUPFAM" id="SSF46689">
    <property type="entry name" value="Homeodomain-like"/>
    <property type="match status" value="2"/>
</dbReference>
<dbReference type="Proteomes" id="UP000638648">
    <property type="component" value="Unassembled WGS sequence"/>
</dbReference>
<dbReference type="PROSITE" id="PS01124">
    <property type="entry name" value="HTH_ARAC_FAMILY_2"/>
    <property type="match status" value="1"/>
</dbReference>
<dbReference type="Gene3D" id="2.60.120.10">
    <property type="entry name" value="Jelly Rolls"/>
    <property type="match status" value="1"/>
</dbReference>
<dbReference type="SUPFAM" id="SSF51215">
    <property type="entry name" value="Regulatory protein AraC"/>
    <property type="match status" value="1"/>
</dbReference>
<keyword evidence="2 5" id="KW-0238">DNA-binding</keyword>
<dbReference type="SMART" id="SM00342">
    <property type="entry name" value="HTH_ARAC"/>
    <property type="match status" value="1"/>
</dbReference>
<keyword evidence="1" id="KW-0805">Transcription regulation</keyword>
<keyword evidence="6" id="KW-1185">Reference proteome</keyword>
<dbReference type="EMBL" id="JADBEM010000001">
    <property type="protein sequence ID" value="MBE1608688.1"/>
    <property type="molecule type" value="Genomic_DNA"/>
</dbReference>
<dbReference type="InterPro" id="IPR018062">
    <property type="entry name" value="HTH_AraC-typ_CS"/>
</dbReference>
<proteinExistence type="predicted"/>
<accession>A0A927RM94</accession>
<dbReference type="InterPro" id="IPR014710">
    <property type="entry name" value="RmlC-like_jellyroll"/>
</dbReference>
<dbReference type="GO" id="GO:0003700">
    <property type="term" value="F:DNA-binding transcription factor activity"/>
    <property type="evidence" value="ECO:0007669"/>
    <property type="project" value="InterPro"/>
</dbReference>
<dbReference type="PROSITE" id="PS00041">
    <property type="entry name" value="HTH_ARAC_FAMILY_1"/>
    <property type="match status" value="1"/>
</dbReference>
<dbReference type="RefSeq" id="WP_192752411.1">
    <property type="nucleotide sequence ID" value="NZ_BAABJL010000155.1"/>
</dbReference>
<dbReference type="InterPro" id="IPR020449">
    <property type="entry name" value="Tscrpt_reg_AraC-type_HTH"/>
</dbReference>
<dbReference type="Gene3D" id="1.10.10.60">
    <property type="entry name" value="Homeodomain-like"/>
    <property type="match status" value="2"/>
</dbReference>
<comment type="caution">
    <text evidence="5">The sequence shown here is derived from an EMBL/GenBank/DDBJ whole genome shotgun (WGS) entry which is preliminary data.</text>
</comment>
<name>A0A927RM94_9ACTN</name>
<dbReference type="InterPro" id="IPR018060">
    <property type="entry name" value="HTH_AraC"/>
</dbReference>
<evidence type="ECO:0000256" key="1">
    <source>
        <dbReference type="ARBA" id="ARBA00023015"/>
    </source>
</evidence>
<dbReference type="GO" id="GO:0043565">
    <property type="term" value="F:sequence-specific DNA binding"/>
    <property type="evidence" value="ECO:0007669"/>
    <property type="project" value="InterPro"/>
</dbReference>
<feature type="domain" description="HTH araC/xylS-type" evidence="4">
    <location>
        <begin position="186"/>
        <end position="284"/>
    </location>
</feature>
<evidence type="ECO:0000259" key="4">
    <source>
        <dbReference type="PROSITE" id="PS01124"/>
    </source>
</evidence>
<dbReference type="InterPro" id="IPR037923">
    <property type="entry name" value="HTH-like"/>
</dbReference>
<dbReference type="Pfam" id="PF12833">
    <property type="entry name" value="HTH_18"/>
    <property type="match status" value="1"/>
</dbReference>
<evidence type="ECO:0000313" key="5">
    <source>
        <dbReference type="EMBL" id="MBE1608688.1"/>
    </source>
</evidence>
<dbReference type="InterPro" id="IPR003313">
    <property type="entry name" value="AraC-bd"/>
</dbReference>
<evidence type="ECO:0000256" key="2">
    <source>
        <dbReference type="ARBA" id="ARBA00023125"/>
    </source>
</evidence>
<protein>
    <submittedName>
        <fullName evidence="5">AraC-like DNA-binding protein</fullName>
    </submittedName>
</protein>
<keyword evidence="3" id="KW-0804">Transcription</keyword>
<evidence type="ECO:0000313" key="6">
    <source>
        <dbReference type="Proteomes" id="UP000638648"/>
    </source>
</evidence>
<dbReference type="PANTHER" id="PTHR43280:SF2">
    <property type="entry name" value="HTH-TYPE TRANSCRIPTIONAL REGULATOR EXSA"/>
    <property type="match status" value="1"/>
</dbReference>
<dbReference type="PANTHER" id="PTHR43280">
    <property type="entry name" value="ARAC-FAMILY TRANSCRIPTIONAL REGULATOR"/>
    <property type="match status" value="1"/>
</dbReference>
<evidence type="ECO:0000256" key="3">
    <source>
        <dbReference type="ARBA" id="ARBA00023163"/>
    </source>
</evidence>
<dbReference type="AlphaFoldDB" id="A0A927RM94"/>
<dbReference type="Pfam" id="PF02311">
    <property type="entry name" value="AraC_binding"/>
    <property type="match status" value="1"/>
</dbReference>
<dbReference type="PRINTS" id="PR00032">
    <property type="entry name" value="HTHARAC"/>
</dbReference>
<gene>
    <name evidence="5" type="ORF">HEB94_005536</name>
</gene>
<reference evidence="5" key="1">
    <citation type="submission" date="2020-10" db="EMBL/GenBank/DDBJ databases">
        <title>Sequencing the genomes of 1000 actinobacteria strains.</title>
        <authorList>
            <person name="Klenk H.-P."/>
        </authorList>
    </citation>
    <scope>NUCLEOTIDE SEQUENCE</scope>
    <source>
        <strain evidence="5">DSM 45354</strain>
    </source>
</reference>
<organism evidence="5 6">
    <name type="scientific">Actinopolymorpha pittospori</name>
    <dbReference type="NCBI Taxonomy" id="648752"/>
    <lineage>
        <taxon>Bacteria</taxon>
        <taxon>Bacillati</taxon>
        <taxon>Actinomycetota</taxon>
        <taxon>Actinomycetes</taxon>
        <taxon>Propionibacteriales</taxon>
        <taxon>Actinopolymorphaceae</taxon>
        <taxon>Actinopolymorpha</taxon>
    </lineage>
</organism>